<feature type="compositionally biased region" description="Basic residues" evidence="1">
    <location>
        <begin position="564"/>
        <end position="583"/>
    </location>
</feature>
<sequence>MPQHSRIIERTMEMPVPRLFDGGGLQFRRITETDVWTGPNVYDSGTMQGQFEASALLCVESTTRDEFVGGPSSEGEHVGQRYVSSEGLAAPASTPYSSPTVGHGLHLEVIPPSSEPTASHKSFITRTPMLSVDRSPFSVTSSSLATPEPPNPALLGDNWPCQTPDITEFDYQGIEELDNEAAAYRCEPGWDPCLFNGSGSTSSAPAALDVSAAGVYGLQGGTGGAHIRMPSPTHVGPSAIPLDLPTTSHETYGSDLEQWMVQLDTTPSELQTTALQLEPEIRSPRNPVRDMLFPVVESDTNSSGLLQVPQWRVFGPFEPLSNYREHAQVDIPATSSLITHELTPLTDFSSLPSSPTSSQSLIQYINDDGDDNNDMTTQNELDIMMLSPLTSLSSIPPSPQSDLHSLPQSLHPATPALLPIRTDALQLSSRSLPATPHPLSQVYFPSAEPSPVAASSRSVSVTPSSASTEDVLPAEPKSSSRETPIEPPSVRFEVPPPSFSNRPVTRASRRATLDLDVAKISGLSQAPRSLPPSPIPLSAASNPRTAPTRSKKRSREPGVESRRSSKRAKGKAPARGTKSKSKTAPKPTDNSDDDEYRDQEDTVDDESEASNAGDVVNEPSPRPSKEKRIRLETLQPHRCQYCGLSNTRNTNIYLSNL</sequence>
<feature type="compositionally biased region" description="Low complexity" evidence="1">
    <location>
        <begin position="347"/>
        <end position="361"/>
    </location>
</feature>
<organism evidence="2 3">
    <name type="scientific">Coniophora puteana (strain RWD-64-598)</name>
    <name type="common">Brown rot fungus</name>
    <dbReference type="NCBI Taxonomy" id="741705"/>
    <lineage>
        <taxon>Eukaryota</taxon>
        <taxon>Fungi</taxon>
        <taxon>Dikarya</taxon>
        <taxon>Basidiomycota</taxon>
        <taxon>Agaricomycotina</taxon>
        <taxon>Agaricomycetes</taxon>
        <taxon>Agaricomycetidae</taxon>
        <taxon>Boletales</taxon>
        <taxon>Coniophorineae</taxon>
        <taxon>Coniophoraceae</taxon>
        <taxon>Coniophora</taxon>
    </lineage>
</organism>
<accession>A0A5M3MTX0</accession>
<comment type="caution">
    <text evidence="2">The sequence shown here is derived from an EMBL/GenBank/DDBJ whole genome shotgun (WGS) entry which is preliminary data.</text>
</comment>
<evidence type="ECO:0000256" key="1">
    <source>
        <dbReference type="SAM" id="MobiDB-lite"/>
    </source>
</evidence>
<feature type="region of interest" description="Disordered" evidence="1">
    <location>
        <begin position="524"/>
        <end position="631"/>
    </location>
</feature>
<evidence type="ECO:0000313" key="3">
    <source>
        <dbReference type="Proteomes" id="UP000053558"/>
    </source>
</evidence>
<feature type="region of interest" description="Disordered" evidence="1">
    <location>
        <begin position="347"/>
        <end position="376"/>
    </location>
</feature>
<dbReference type="EMBL" id="JH711576">
    <property type="protein sequence ID" value="EIW82609.1"/>
    <property type="molecule type" value="Genomic_DNA"/>
</dbReference>
<keyword evidence="3" id="KW-1185">Reference proteome</keyword>
<gene>
    <name evidence="2" type="ORF">CONPUDRAFT_151682</name>
</gene>
<protein>
    <submittedName>
        <fullName evidence="2">Uncharacterized protein</fullName>
    </submittedName>
</protein>
<dbReference type="GeneID" id="19202902"/>
<proteinExistence type="predicted"/>
<name>A0A5M3MTX0_CONPW</name>
<dbReference type="AlphaFoldDB" id="A0A5M3MTX0"/>
<dbReference type="Proteomes" id="UP000053558">
    <property type="component" value="Unassembled WGS sequence"/>
</dbReference>
<evidence type="ECO:0000313" key="2">
    <source>
        <dbReference type="EMBL" id="EIW82609.1"/>
    </source>
</evidence>
<feature type="compositionally biased region" description="Low complexity" evidence="1">
    <location>
        <begin position="447"/>
        <end position="467"/>
    </location>
</feature>
<dbReference type="RefSeq" id="XP_007766630.1">
    <property type="nucleotide sequence ID" value="XM_007768440.1"/>
</dbReference>
<reference evidence="3" key="1">
    <citation type="journal article" date="2012" name="Science">
        <title>The Paleozoic origin of enzymatic lignin decomposition reconstructed from 31 fungal genomes.</title>
        <authorList>
            <person name="Floudas D."/>
            <person name="Binder M."/>
            <person name="Riley R."/>
            <person name="Barry K."/>
            <person name="Blanchette R.A."/>
            <person name="Henrissat B."/>
            <person name="Martinez A.T."/>
            <person name="Otillar R."/>
            <person name="Spatafora J.W."/>
            <person name="Yadav J.S."/>
            <person name="Aerts A."/>
            <person name="Benoit I."/>
            <person name="Boyd A."/>
            <person name="Carlson A."/>
            <person name="Copeland A."/>
            <person name="Coutinho P.M."/>
            <person name="de Vries R.P."/>
            <person name="Ferreira P."/>
            <person name="Findley K."/>
            <person name="Foster B."/>
            <person name="Gaskell J."/>
            <person name="Glotzer D."/>
            <person name="Gorecki P."/>
            <person name="Heitman J."/>
            <person name="Hesse C."/>
            <person name="Hori C."/>
            <person name="Igarashi K."/>
            <person name="Jurgens J.A."/>
            <person name="Kallen N."/>
            <person name="Kersten P."/>
            <person name="Kohler A."/>
            <person name="Kuees U."/>
            <person name="Kumar T.K.A."/>
            <person name="Kuo A."/>
            <person name="LaButti K."/>
            <person name="Larrondo L.F."/>
            <person name="Lindquist E."/>
            <person name="Ling A."/>
            <person name="Lombard V."/>
            <person name="Lucas S."/>
            <person name="Lundell T."/>
            <person name="Martin R."/>
            <person name="McLaughlin D.J."/>
            <person name="Morgenstern I."/>
            <person name="Morin E."/>
            <person name="Murat C."/>
            <person name="Nagy L.G."/>
            <person name="Nolan M."/>
            <person name="Ohm R.A."/>
            <person name="Patyshakuliyeva A."/>
            <person name="Rokas A."/>
            <person name="Ruiz-Duenas F.J."/>
            <person name="Sabat G."/>
            <person name="Salamov A."/>
            <person name="Samejima M."/>
            <person name="Schmutz J."/>
            <person name="Slot J.C."/>
            <person name="St John F."/>
            <person name="Stenlid J."/>
            <person name="Sun H."/>
            <person name="Sun S."/>
            <person name="Syed K."/>
            <person name="Tsang A."/>
            <person name="Wiebenga A."/>
            <person name="Young D."/>
            <person name="Pisabarro A."/>
            <person name="Eastwood D.C."/>
            <person name="Martin F."/>
            <person name="Cullen D."/>
            <person name="Grigoriev I.V."/>
            <person name="Hibbett D.S."/>
        </authorList>
    </citation>
    <scope>NUCLEOTIDE SEQUENCE [LARGE SCALE GENOMIC DNA]</scope>
    <source>
        <strain evidence="3">RWD-64-598 SS2</strain>
    </source>
</reference>
<feature type="compositionally biased region" description="Acidic residues" evidence="1">
    <location>
        <begin position="590"/>
        <end position="608"/>
    </location>
</feature>
<feature type="region of interest" description="Disordered" evidence="1">
    <location>
        <begin position="447"/>
        <end position="507"/>
    </location>
</feature>
<dbReference type="KEGG" id="cput:CONPUDRAFT_151682"/>